<name>A0ABT0SAU7_9SPHN</name>
<dbReference type="InterPro" id="IPR001254">
    <property type="entry name" value="Trypsin_dom"/>
</dbReference>
<sequence>MGISGRFKLGALGAVLMSSAAAAQQPVAAPSPVRPATVNLRLSPDLGDALPEVRAALLGLPSLRIAEPSDYEITTKKDFPLTLIAVDAQQPKSDWANDFKADPVRPAPRKVELGNLDLNDFSGRLRLLIDRRDRANQLQAFGFARAIVSHAELDTCIDAATGSEPQLICRPRPAPLGPKGEPQVQLLDGRDSMVASVRNRSREPLYFALLAVNPASGISRISFDGADRGPLAPGASAGTQTLYSFSQSSGFVQLLTITSSQPIDTAAIEQLPFDDPDWDKCLGEASGCSRASVTIPADWAISLTEYFYMAPTRLGIGGGYDVTEGMAPWMVEIYSTVPFKPDEIAADALLPDSDKDKKHLAQRSQRERDHRCGGTLIGPRLVLTAAHCVASAPFAGADYAKVLSDRRVRVGTKRLGRGGSTLAIDGVAVPASYTAGKQDDDIALLLLRSDRDTSRYDEAGARLGEKPIAAGTNVTAFGWGYTGTVAPGADPLFNIADELQRNPDQLQYGQLAVLNWNACKRRLKAKLGTGMVCLVAPGADRGATPDKNVFSCRGDSGGPLVRKVGDVEELIGVTSWSLGCGYKDIPSVYTDVTKYRRWIAAAMQQIRPGQALRVDEKAAPSRQEGRRQSTQ</sequence>
<feature type="domain" description="Peptidase S1" evidence="5">
    <location>
        <begin position="316"/>
        <end position="604"/>
    </location>
</feature>
<reference evidence="6" key="1">
    <citation type="submission" date="2022-05" db="EMBL/GenBank/DDBJ databases">
        <authorList>
            <person name="Jo J.-H."/>
            <person name="Im W.-T."/>
        </authorList>
    </citation>
    <scope>NUCLEOTIDE SEQUENCE</scope>
    <source>
        <strain evidence="6">RB56-2</strain>
    </source>
</reference>
<dbReference type="CDD" id="cd00190">
    <property type="entry name" value="Tryp_SPc"/>
    <property type="match status" value="1"/>
</dbReference>
<feature type="signal peptide" evidence="4">
    <location>
        <begin position="1"/>
        <end position="23"/>
    </location>
</feature>
<dbReference type="RefSeq" id="WP_249915844.1">
    <property type="nucleotide sequence ID" value="NZ_JAMGBB010000001.1"/>
</dbReference>
<dbReference type="InterPro" id="IPR043504">
    <property type="entry name" value="Peptidase_S1_PA_chymotrypsin"/>
</dbReference>
<dbReference type="Proteomes" id="UP001165383">
    <property type="component" value="Unassembled WGS sequence"/>
</dbReference>
<accession>A0ABT0SAU7</accession>
<dbReference type="PRINTS" id="PR00722">
    <property type="entry name" value="CHYMOTRYPSIN"/>
</dbReference>
<dbReference type="Pfam" id="PF00089">
    <property type="entry name" value="Trypsin"/>
    <property type="match status" value="1"/>
</dbReference>
<keyword evidence="4" id="KW-0732">Signal</keyword>
<dbReference type="PANTHER" id="PTHR24276:SF98">
    <property type="entry name" value="FI18310P1-RELATED"/>
    <property type="match status" value="1"/>
</dbReference>
<comment type="caution">
    <text evidence="6">The sequence shown here is derived from an EMBL/GenBank/DDBJ whole genome shotgun (WGS) entry which is preliminary data.</text>
</comment>
<dbReference type="PROSITE" id="PS00134">
    <property type="entry name" value="TRYPSIN_HIS"/>
    <property type="match status" value="1"/>
</dbReference>
<feature type="region of interest" description="Disordered" evidence="3">
    <location>
        <begin position="611"/>
        <end position="631"/>
    </location>
</feature>
<evidence type="ECO:0000256" key="3">
    <source>
        <dbReference type="SAM" id="MobiDB-lite"/>
    </source>
</evidence>
<feature type="chain" id="PRO_5047175025" evidence="4">
    <location>
        <begin position="24"/>
        <end position="631"/>
    </location>
</feature>
<organism evidence="6 7">
    <name type="scientific">Sphingomonas brevis</name>
    <dbReference type="NCBI Taxonomy" id="2908206"/>
    <lineage>
        <taxon>Bacteria</taxon>
        <taxon>Pseudomonadati</taxon>
        <taxon>Pseudomonadota</taxon>
        <taxon>Alphaproteobacteria</taxon>
        <taxon>Sphingomonadales</taxon>
        <taxon>Sphingomonadaceae</taxon>
        <taxon>Sphingomonas</taxon>
    </lineage>
</organism>
<dbReference type="PANTHER" id="PTHR24276">
    <property type="entry name" value="POLYSERASE-RELATED"/>
    <property type="match status" value="1"/>
</dbReference>
<dbReference type="Gene3D" id="2.40.10.10">
    <property type="entry name" value="Trypsin-like serine proteases"/>
    <property type="match status" value="1"/>
</dbReference>
<evidence type="ECO:0000256" key="4">
    <source>
        <dbReference type="SAM" id="SignalP"/>
    </source>
</evidence>
<feature type="compositionally biased region" description="Basic and acidic residues" evidence="3">
    <location>
        <begin position="613"/>
        <end position="631"/>
    </location>
</feature>
<dbReference type="SUPFAM" id="SSF50494">
    <property type="entry name" value="Trypsin-like serine proteases"/>
    <property type="match status" value="1"/>
</dbReference>
<evidence type="ECO:0000313" key="6">
    <source>
        <dbReference type="EMBL" id="MCL6741462.1"/>
    </source>
</evidence>
<dbReference type="InterPro" id="IPR001314">
    <property type="entry name" value="Peptidase_S1A"/>
</dbReference>
<dbReference type="InterPro" id="IPR018114">
    <property type="entry name" value="TRYPSIN_HIS"/>
</dbReference>
<evidence type="ECO:0000313" key="7">
    <source>
        <dbReference type="Proteomes" id="UP001165383"/>
    </source>
</evidence>
<proteinExistence type="inferred from homology"/>
<dbReference type="InterPro" id="IPR050430">
    <property type="entry name" value="Peptidase_S1"/>
</dbReference>
<keyword evidence="7" id="KW-1185">Reference proteome</keyword>
<evidence type="ECO:0000259" key="5">
    <source>
        <dbReference type="PROSITE" id="PS50240"/>
    </source>
</evidence>
<comment type="similarity">
    <text evidence="1">Belongs to the peptidase S1 family.</text>
</comment>
<gene>
    <name evidence="6" type="ORF">LZ518_09995</name>
</gene>
<keyword evidence="6" id="KW-0645">Protease</keyword>
<keyword evidence="2" id="KW-1015">Disulfide bond</keyword>
<evidence type="ECO:0000256" key="2">
    <source>
        <dbReference type="ARBA" id="ARBA00023157"/>
    </source>
</evidence>
<protein>
    <submittedName>
        <fullName evidence="6">Serine protease</fullName>
    </submittedName>
</protein>
<dbReference type="GO" id="GO:0006508">
    <property type="term" value="P:proteolysis"/>
    <property type="evidence" value="ECO:0007669"/>
    <property type="project" value="UniProtKB-KW"/>
</dbReference>
<dbReference type="PROSITE" id="PS50240">
    <property type="entry name" value="TRYPSIN_DOM"/>
    <property type="match status" value="1"/>
</dbReference>
<dbReference type="GO" id="GO:0008233">
    <property type="term" value="F:peptidase activity"/>
    <property type="evidence" value="ECO:0007669"/>
    <property type="project" value="UniProtKB-KW"/>
</dbReference>
<dbReference type="InterPro" id="IPR009003">
    <property type="entry name" value="Peptidase_S1_PA"/>
</dbReference>
<dbReference type="SMART" id="SM00020">
    <property type="entry name" value="Tryp_SPc"/>
    <property type="match status" value="1"/>
</dbReference>
<evidence type="ECO:0000256" key="1">
    <source>
        <dbReference type="ARBA" id="ARBA00007664"/>
    </source>
</evidence>
<keyword evidence="6" id="KW-0378">Hydrolase</keyword>
<dbReference type="EMBL" id="JAMGBB010000001">
    <property type="protein sequence ID" value="MCL6741462.1"/>
    <property type="molecule type" value="Genomic_DNA"/>
</dbReference>